<comment type="subcellular location">
    <subcellularLocation>
        <location evidence="1 7">Cell membrane</location>
        <topology evidence="1 7">Multi-pass membrane protein</topology>
    </subcellularLocation>
</comment>
<dbReference type="RefSeq" id="WP_082833731.1">
    <property type="nucleotide sequence ID" value="NZ_JABUKE010000010.1"/>
</dbReference>
<feature type="transmembrane region" description="Helical" evidence="7">
    <location>
        <begin position="258"/>
        <end position="279"/>
    </location>
</feature>
<evidence type="ECO:0000256" key="1">
    <source>
        <dbReference type="ARBA" id="ARBA00004651"/>
    </source>
</evidence>
<organism evidence="10 11">
    <name type="scientific">Rhodococcoides kroppenstedtii</name>
    <dbReference type="NCBI Taxonomy" id="293050"/>
    <lineage>
        <taxon>Bacteria</taxon>
        <taxon>Bacillati</taxon>
        <taxon>Actinomycetota</taxon>
        <taxon>Actinomycetes</taxon>
        <taxon>Mycobacteriales</taxon>
        <taxon>Nocardiaceae</taxon>
        <taxon>Rhodococcoides</taxon>
    </lineage>
</organism>
<gene>
    <name evidence="10" type="ORF">HQ605_04155</name>
</gene>
<sequence>MTQATPTAGPAEAGAVAPPAVPPAARPSSARSQSGSPSAGISAARRVLPPLVVAVAGVALWWLAAVIADSTIFPTPAEAVRSLFEDLGKADFRANVLDSIRILVIGFLASTVLGSLLGLALGLSAFWTRAILPIFYAINSIPKIVLYPIFLSFLGIGELSRAGFTFYAAFVPMFLVAVESTASVHRIHLKMSASLQVGWPRLVRQIVIPSVLPSLATGMRMTFGLAFLGLLLAEMFSSSAGIGYELLRNVSLVRMENIMGTVVLILLMALPPTIALQWLENRVVSKYGGR</sequence>
<evidence type="ECO:0000256" key="6">
    <source>
        <dbReference type="ARBA" id="ARBA00023136"/>
    </source>
</evidence>
<name>A0ABS7NPU4_9NOCA</name>
<feature type="domain" description="ABC transmembrane type-1" evidence="9">
    <location>
        <begin position="96"/>
        <end position="276"/>
    </location>
</feature>
<evidence type="ECO:0000256" key="2">
    <source>
        <dbReference type="ARBA" id="ARBA00022448"/>
    </source>
</evidence>
<keyword evidence="5 7" id="KW-1133">Transmembrane helix</keyword>
<keyword evidence="6 7" id="KW-0472">Membrane</keyword>
<keyword evidence="11" id="KW-1185">Reference proteome</keyword>
<feature type="compositionally biased region" description="Low complexity" evidence="8">
    <location>
        <begin position="26"/>
        <end position="37"/>
    </location>
</feature>
<evidence type="ECO:0000256" key="4">
    <source>
        <dbReference type="ARBA" id="ARBA00022692"/>
    </source>
</evidence>
<evidence type="ECO:0000313" key="10">
    <source>
        <dbReference type="EMBL" id="MBY6320010.1"/>
    </source>
</evidence>
<evidence type="ECO:0000259" key="9">
    <source>
        <dbReference type="PROSITE" id="PS50928"/>
    </source>
</evidence>
<protein>
    <submittedName>
        <fullName evidence="10">ABC transporter permease subunit</fullName>
    </submittedName>
</protein>
<accession>A0ABS7NPU4</accession>
<evidence type="ECO:0000313" key="11">
    <source>
        <dbReference type="Proteomes" id="UP001520140"/>
    </source>
</evidence>
<dbReference type="InterPro" id="IPR000515">
    <property type="entry name" value="MetI-like"/>
</dbReference>
<evidence type="ECO:0000256" key="3">
    <source>
        <dbReference type="ARBA" id="ARBA00022475"/>
    </source>
</evidence>
<keyword evidence="4 7" id="KW-0812">Transmembrane</keyword>
<dbReference type="SUPFAM" id="SSF161098">
    <property type="entry name" value="MetI-like"/>
    <property type="match status" value="1"/>
</dbReference>
<dbReference type="Proteomes" id="UP001520140">
    <property type="component" value="Unassembled WGS sequence"/>
</dbReference>
<feature type="compositionally biased region" description="Low complexity" evidence="8">
    <location>
        <begin position="1"/>
        <end position="18"/>
    </location>
</feature>
<keyword evidence="3" id="KW-1003">Cell membrane</keyword>
<comment type="caution">
    <text evidence="10">The sequence shown here is derived from an EMBL/GenBank/DDBJ whole genome shotgun (WGS) entry which is preliminary data.</text>
</comment>
<dbReference type="PROSITE" id="PS50928">
    <property type="entry name" value="ABC_TM1"/>
    <property type="match status" value="1"/>
</dbReference>
<evidence type="ECO:0000256" key="7">
    <source>
        <dbReference type="RuleBase" id="RU363032"/>
    </source>
</evidence>
<feature type="transmembrane region" description="Helical" evidence="7">
    <location>
        <begin position="102"/>
        <end position="127"/>
    </location>
</feature>
<reference evidence="10 11" key="1">
    <citation type="submission" date="2020-06" db="EMBL/GenBank/DDBJ databases">
        <title>Taxonomy, biology and ecology of Rhodococcus bacteria occurring in California pistachio and other woody hosts as revealed by genome sequence analyses.</title>
        <authorList>
            <person name="Gai Y."/>
            <person name="Riely B."/>
        </authorList>
    </citation>
    <scope>NUCLEOTIDE SEQUENCE [LARGE SCALE GENOMIC DNA]</scope>
    <source>
        <strain evidence="10 11">BP-284</strain>
    </source>
</reference>
<evidence type="ECO:0000256" key="8">
    <source>
        <dbReference type="SAM" id="MobiDB-lite"/>
    </source>
</evidence>
<comment type="similarity">
    <text evidence="7">Belongs to the binding-protein-dependent transport system permease family.</text>
</comment>
<dbReference type="EMBL" id="JABUKG010000003">
    <property type="protein sequence ID" value="MBY6320010.1"/>
    <property type="molecule type" value="Genomic_DNA"/>
</dbReference>
<evidence type="ECO:0000256" key="5">
    <source>
        <dbReference type="ARBA" id="ARBA00022989"/>
    </source>
</evidence>
<feature type="transmembrane region" description="Helical" evidence="7">
    <location>
        <begin position="225"/>
        <end position="246"/>
    </location>
</feature>
<feature type="transmembrane region" description="Helical" evidence="7">
    <location>
        <begin position="162"/>
        <end position="182"/>
    </location>
</feature>
<dbReference type="InterPro" id="IPR035906">
    <property type="entry name" value="MetI-like_sf"/>
</dbReference>
<dbReference type="Pfam" id="PF00528">
    <property type="entry name" value="BPD_transp_1"/>
    <property type="match status" value="1"/>
</dbReference>
<dbReference type="PANTHER" id="PTHR30151">
    <property type="entry name" value="ALKANE SULFONATE ABC TRANSPORTER-RELATED, MEMBRANE SUBUNIT"/>
    <property type="match status" value="1"/>
</dbReference>
<feature type="transmembrane region" description="Helical" evidence="7">
    <location>
        <begin position="134"/>
        <end position="156"/>
    </location>
</feature>
<dbReference type="PANTHER" id="PTHR30151:SF0">
    <property type="entry name" value="ABC TRANSPORTER PERMEASE PROTEIN MJ0413-RELATED"/>
    <property type="match status" value="1"/>
</dbReference>
<feature type="region of interest" description="Disordered" evidence="8">
    <location>
        <begin position="1"/>
        <end position="37"/>
    </location>
</feature>
<feature type="transmembrane region" description="Helical" evidence="7">
    <location>
        <begin position="47"/>
        <end position="68"/>
    </location>
</feature>
<dbReference type="Gene3D" id="1.10.3720.10">
    <property type="entry name" value="MetI-like"/>
    <property type="match status" value="1"/>
</dbReference>
<proteinExistence type="inferred from homology"/>
<keyword evidence="2 7" id="KW-0813">Transport</keyword>